<keyword evidence="8" id="KW-1003">Cell membrane</keyword>
<dbReference type="InterPro" id="IPR000374">
    <property type="entry name" value="PC_trans"/>
</dbReference>
<dbReference type="Pfam" id="PF01148">
    <property type="entry name" value="CTP_transf_1"/>
    <property type="match status" value="1"/>
</dbReference>
<evidence type="ECO:0000256" key="13">
    <source>
        <dbReference type="ARBA" id="ARBA00022989"/>
    </source>
</evidence>
<dbReference type="RefSeq" id="WP_249297598.1">
    <property type="nucleotide sequence ID" value="NZ_JACRSX010000004.1"/>
</dbReference>
<dbReference type="PANTHER" id="PTHR46382:SF1">
    <property type="entry name" value="PHOSPHATIDATE CYTIDYLYLTRANSFERASE"/>
    <property type="match status" value="1"/>
</dbReference>
<evidence type="ECO:0000256" key="19">
    <source>
        <dbReference type="SAM" id="Phobius"/>
    </source>
</evidence>
<keyword evidence="14" id="KW-0443">Lipid metabolism</keyword>
<evidence type="ECO:0000256" key="18">
    <source>
        <dbReference type="RuleBase" id="RU003938"/>
    </source>
</evidence>
<evidence type="ECO:0000256" key="4">
    <source>
        <dbReference type="ARBA" id="ARBA00005189"/>
    </source>
</evidence>
<evidence type="ECO:0000256" key="5">
    <source>
        <dbReference type="ARBA" id="ARBA00010185"/>
    </source>
</evidence>
<keyword evidence="15 19" id="KW-0472">Membrane</keyword>
<feature type="transmembrane region" description="Helical" evidence="19">
    <location>
        <begin position="6"/>
        <end position="39"/>
    </location>
</feature>
<dbReference type="EC" id="2.7.7.41" evidence="6 18"/>
<name>A0ABR7N154_9FIRM</name>
<evidence type="ECO:0000256" key="8">
    <source>
        <dbReference type="ARBA" id="ARBA00022475"/>
    </source>
</evidence>
<keyword evidence="9" id="KW-0444">Lipid biosynthesis</keyword>
<comment type="similarity">
    <text evidence="5 18">Belongs to the CDS family.</text>
</comment>
<evidence type="ECO:0000256" key="16">
    <source>
        <dbReference type="ARBA" id="ARBA00023209"/>
    </source>
</evidence>
<evidence type="ECO:0000313" key="20">
    <source>
        <dbReference type="EMBL" id="MBC8562055.1"/>
    </source>
</evidence>
<feature type="transmembrane region" description="Helical" evidence="19">
    <location>
        <begin position="75"/>
        <end position="93"/>
    </location>
</feature>
<comment type="pathway">
    <text evidence="3 18">Phospholipid metabolism; CDP-diacylglycerol biosynthesis; CDP-diacylglycerol from sn-glycerol 3-phosphate: step 3/3.</text>
</comment>
<evidence type="ECO:0000256" key="2">
    <source>
        <dbReference type="ARBA" id="ARBA00004651"/>
    </source>
</evidence>
<comment type="pathway">
    <text evidence="4">Lipid metabolism.</text>
</comment>
<evidence type="ECO:0000256" key="15">
    <source>
        <dbReference type="ARBA" id="ARBA00023136"/>
    </source>
</evidence>
<evidence type="ECO:0000256" key="14">
    <source>
        <dbReference type="ARBA" id="ARBA00023098"/>
    </source>
</evidence>
<evidence type="ECO:0000256" key="10">
    <source>
        <dbReference type="ARBA" id="ARBA00022679"/>
    </source>
</evidence>
<dbReference type="PROSITE" id="PS01315">
    <property type="entry name" value="CDS"/>
    <property type="match status" value="1"/>
</dbReference>
<keyword evidence="21" id="KW-1185">Reference proteome</keyword>
<evidence type="ECO:0000256" key="7">
    <source>
        <dbReference type="ARBA" id="ARBA00019373"/>
    </source>
</evidence>
<evidence type="ECO:0000256" key="11">
    <source>
        <dbReference type="ARBA" id="ARBA00022692"/>
    </source>
</evidence>
<comment type="subcellular location">
    <subcellularLocation>
        <location evidence="2">Cell membrane</location>
        <topology evidence="2">Multi-pass membrane protein</topology>
    </subcellularLocation>
</comment>
<evidence type="ECO:0000256" key="9">
    <source>
        <dbReference type="ARBA" id="ARBA00022516"/>
    </source>
</evidence>
<evidence type="ECO:0000256" key="3">
    <source>
        <dbReference type="ARBA" id="ARBA00005119"/>
    </source>
</evidence>
<evidence type="ECO:0000313" key="21">
    <source>
        <dbReference type="Proteomes" id="UP000606193"/>
    </source>
</evidence>
<keyword evidence="13 19" id="KW-1133">Transmembrane helix</keyword>
<evidence type="ECO:0000256" key="6">
    <source>
        <dbReference type="ARBA" id="ARBA00012487"/>
    </source>
</evidence>
<reference evidence="20 21" key="1">
    <citation type="submission" date="2020-08" db="EMBL/GenBank/DDBJ databases">
        <title>Genome public.</title>
        <authorList>
            <person name="Liu C."/>
            <person name="Sun Q."/>
        </authorList>
    </citation>
    <scope>NUCLEOTIDE SEQUENCE [LARGE SCALE GENOMIC DNA]</scope>
    <source>
        <strain evidence="20 21">NSJ-37</strain>
    </source>
</reference>
<evidence type="ECO:0000256" key="17">
    <source>
        <dbReference type="ARBA" id="ARBA00023264"/>
    </source>
</evidence>
<sequence>MFWTRLASGIVLVAITIALMVNGGWPLFWVVTAISLIGLFELYRAAGLQKTPPAVIGYISSVILDILILDGYYEYLILWLILTLMVMMACYVIAYPKYHSDQMTLLFFGLVYVTLMMSFIFKVRYLEGGILTVWLIFVASWGSDTCAYCAGKLFGKHKLPSKLSPNKTIEGCLGGIIGAALIGFLFALAFYRQETEFWWQFAMIGGVGSVISQIGDLTASAIKRNYDIKDYGKLIPGHGGILDRFDSIIFTAPLVYLLAILL</sequence>
<keyword evidence="12 18" id="KW-0548">Nucleotidyltransferase</keyword>
<feature type="transmembrane region" description="Helical" evidence="19">
    <location>
        <begin position="197"/>
        <end position="220"/>
    </location>
</feature>
<feature type="transmembrane region" description="Helical" evidence="19">
    <location>
        <begin position="51"/>
        <end position="69"/>
    </location>
</feature>
<proteinExistence type="inferred from homology"/>
<comment type="caution">
    <text evidence="20">The sequence shown here is derived from an EMBL/GenBank/DDBJ whole genome shotgun (WGS) entry which is preliminary data.</text>
</comment>
<keyword evidence="10 18" id="KW-0808">Transferase</keyword>
<evidence type="ECO:0000256" key="1">
    <source>
        <dbReference type="ARBA" id="ARBA00001698"/>
    </source>
</evidence>
<feature type="transmembrane region" description="Helical" evidence="19">
    <location>
        <begin position="105"/>
        <end position="125"/>
    </location>
</feature>
<dbReference type="EMBL" id="JACRSX010000004">
    <property type="protein sequence ID" value="MBC8562055.1"/>
    <property type="molecule type" value="Genomic_DNA"/>
</dbReference>
<comment type="catalytic activity">
    <reaction evidence="1 18">
        <text>a 1,2-diacyl-sn-glycero-3-phosphate + CTP + H(+) = a CDP-1,2-diacyl-sn-glycerol + diphosphate</text>
        <dbReference type="Rhea" id="RHEA:16229"/>
        <dbReference type="ChEBI" id="CHEBI:15378"/>
        <dbReference type="ChEBI" id="CHEBI:33019"/>
        <dbReference type="ChEBI" id="CHEBI:37563"/>
        <dbReference type="ChEBI" id="CHEBI:58332"/>
        <dbReference type="ChEBI" id="CHEBI:58608"/>
        <dbReference type="EC" id="2.7.7.41"/>
    </reaction>
</comment>
<protein>
    <recommendedName>
        <fullName evidence="7 18">Phosphatidate cytidylyltransferase</fullName>
        <ecNumber evidence="6 18">2.7.7.41</ecNumber>
    </recommendedName>
</protein>
<organism evidence="20 21">
    <name type="scientific">Jutongia huaianensis</name>
    <dbReference type="NCBI Taxonomy" id="2763668"/>
    <lineage>
        <taxon>Bacteria</taxon>
        <taxon>Bacillati</taxon>
        <taxon>Bacillota</taxon>
        <taxon>Clostridia</taxon>
        <taxon>Lachnospirales</taxon>
        <taxon>Lachnospiraceae</taxon>
        <taxon>Jutongia</taxon>
    </lineage>
</organism>
<accession>A0ABR7N154</accession>
<keyword evidence="17" id="KW-1208">Phospholipid metabolism</keyword>
<keyword evidence="16" id="KW-0594">Phospholipid biosynthesis</keyword>
<feature type="transmembrane region" description="Helical" evidence="19">
    <location>
        <begin position="171"/>
        <end position="191"/>
    </location>
</feature>
<dbReference type="GO" id="GO:0016779">
    <property type="term" value="F:nucleotidyltransferase activity"/>
    <property type="evidence" value="ECO:0007669"/>
    <property type="project" value="UniProtKB-KW"/>
</dbReference>
<feature type="transmembrane region" description="Helical" evidence="19">
    <location>
        <begin position="241"/>
        <end position="261"/>
    </location>
</feature>
<keyword evidence="11 18" id="KW-0812">Transmembrane</keyword>
<evidence type="ECO:0000256" key="12">
    <source>
        <dbReference type="ARBA" id="ARBA00022695"/>
    </source>
</evidence>
<dbReference type="Proteomes" id="UP000606193">
    <property type="component" value="Unassembled WGS sequence"/>
</dbReference>
<gene>
    <name evidence="20" type="ORF">H8704_05310</name>
</gene>
<feature type="transmembrane region" description="Helical" evidence="19">
    <location>
        <begin position="131"/>
        <end position="150"/>
    </location>
</feature>
<dbReference type="PANTHER" id="PTHR46382">
    <property type="entry name" value="PHOSPHATIDATE CYTIDYLYLTRANSFERASE"/>
    <property type="match status" value="1"/>
</dbReference>